<dbReference type="Gene3D" id="6.10.340.10">
    <property type="match status" value="1"/>
</dbReference>
<name>A0AAE3IQ60_9BACI</name>
<dbReference type="InterPro" id="IPR001789">
    <property type="entry name" value="Sig_transdc_resp-reg_receiver"/>
</dbReference>
<keyword evidence="12" id="KW-0472">Membrane</keyword>
<evidence type="ECO:0000256" key="7">
    <source>
        <dbReference type="ARBA" id="ARBA00022679"/>
    </source>
</evidence>
<dbReference type="InterPro" id="IPR047347">
    <property type="entry name" value="YvaQ-like_sensor"/>
</dbReference>
<evidence type="ECO:0000256" key="11">
    <source>
        <dbReference type="ARBA" id="ARBA00023012"/>
    </source>
</evidence>
<dbReference type="GO" id="GO:0000155">
    <property type="term" value="F:phosphorelay sensor kinase activity"/>
    <property type="evidence" value="ECO:0007669"/>
    <property type="project" value="InterPro"/>
</dbReference>
<evidence type="ECO:0000256" key="5">
    <source>
        <dbReference type="ARBA" id="ARBA00022475"/>
    </source>
</evidence>
<dbReference type="EMBL" id="JAOUSF010000001">
    <property type="protein sequence ID" value="MCU9612545.1"/>
    <property type="molecule type" value="Genomic_DNA"/>
</dbReference>
<dbReference type="SMART" id="SM00448">
    <property type="entry name" value="REC"/>
    <property type="match status" value="2"/>
</dbReference>
<dbReference type="InterPro" id="IPR024478">
    <property type="entry name" value="HlyB_4HB_MCP"/>
</dbReference>
<dbReference type="SMART" id="SM00388">
    <property type="entry name" value="HisKA"/>
    <property type="match status" value="1"/>
</dbReference>
<dbReference type="Gene3D" id="3.40.50.2300">
    <property type="match status" value="2"/>
</dbReference>
<dbReference type="InterPro" id="IPR011006">
    <property type="entry name" value="CheY-like_superfamily"/>
</dbReference>
<evidence type="ECO:0000259" key="17">
    <source>
        <dbReference type="PROSITE" id="PS50110"/>
    </source>
</evidence>
<comment type="catalytic activity">
    <reaction evidence="1">
        <text>ATP + protein L-histidine = ADP + protein N-phospho-L-histidine.</text>
        <dbReference type="EC" id="2.7.13.3"/>
    </reaction>
</comment>
<evidence type="ECO:0000256" key="10">
    <source>
        <dbReference type="ARBA" id="ARBA00022840"/>
    </source>
</evidence>
<dbReference type="InterPro" id="IPR003660">
    <property type="entry name" value="HAMP_dom"/>
</dbReference>
<proteinExistence type="inferred from homology"/>
<evidence type="ECO:0000256" key="1">
    <source>
        <dbReference type="ARBA" id="ARBA00000085"/>
    </source>
</evidence>
<feature type="domain" description="Response regulatory" evidence="17">
    <location>
        <begin position="816"/>
        <end position="931"/>
    </location>
</feature>
<evidence type="ECO:0000256" key="2">
    <source>
        <dbReference type="ARBA" id="ARBA00004651"/>
    </source>
</evidence>
<dbReference type="Pfam" id="PF13185">
    <property type="entry name" value="GAF_2"/>
    <property type="match status" value="1"/>
</dbReference>
<dbReference type="Pfam" id="PF02518">
    <property type="entry name" value="HATPase_c"/>
    <property type="match status" value="1"/>
</dbReference>
<dbReference type="InterPro" id="IPR003661">
    <property type="entry name" value="HisK_dim/P_dom"/>
</dbReference>
<dbReference type="SMART" id="SM00304">
    <property type="entry name" value="HAMP"/>
    <property type="match status" value="1"/>
</dbReference>
<evidence type="ECO:0000256" key="15">
    <source>
        <dbReference type="SAM" id="MobiDB-lite"/>
    </source>
</evidence>
<dbReference type="RefSeq" id="WP_263071730.1">
    <property type="nucleotide sequence ID" value="NZ_JAOUSF010000001.1"/>
</dbReference>
<keyword evidence="10" id="KW-0067">ATP-binding</keyword>
<dbReference type="CDD" id="cd19411">
    <property type="entry name" value="MCP2201-like_sensor"/>
    <property type="match status" value="1"/>
</dbReference>
<evidence type="ECO:0000256" key="4">
    <source>
        <dbReference type="ARBA" id="ARBA00012438"/>
    </source>
</evidence>
<dbReference type="PROSITE" id="PS50109">
    <property type="entry name" value="HIS_KIN"/>
    <property type="match status" value="1"/>
</dbReference>
<dbReference type="PRINTS" id="PR00344">
    <property type="entry name" value="BCTRLSENSOR"/>
</dbReference>
<evidence type="ECO:0000259" key="16">
    <source>
        <dbReference type="PROSITE" id="PS50109"/>
    </source>
</evidence>
<dbReference type="CDD" id="cd00082">
    <property type="entry name" value="HisKA"/>
    <property type="match status" value="1"/>
</dbReference>
<dbReference type="InterPro" id="IPR036890">
    <property type="entry name" value="HATPase_C_sf"/>
</dbReference>
<keyword evidence="6 14" id="KW-0597">Phosphoprotein</keyword>
<dbReference type="SUPFAM" id="SSF52172">
    <property type="entry name" value="CheY-like"/>
    <property type="match status" value="2"/>
</dbReference>
<feature type="domain" description="Response regulatory" evidence="17">
    <location>
        <begin position="958"/>
        <end position="1075"/>
    </location>
</feature>
<keyword evidence="11" id="KW-0902">Two-component regulatory system</keyword>
<dbReference type="Gene3D" id="3.30.565.10">
    <property type="entry name" value="Histidine kinase-like ATPase, C-terminal domain"/>
    <property type="match status" value="1"/>
</dbReference>
<feature type="domain" description="Histidine kinase" evidence="16">
    <location>
        <begin position="542"/>
        <end position="766"/>
    </location>
</feature>
<dbReference type="SUPFAM" id="SSF55874">
    <property type="entry name" value="ATPase domain of HSP90 chaperone/DNA topoisomerase II/histidine kinase"/>
    <property type="match status" value="1"/>
</dbReference>
<dbReference type="InterPro" id="IPR005467">
    <property type="entry name" value="His_kinase_dom"/>
</dbReference>
<dbReference type="SUPFAM" id="SSF47384">
    <property type="entry name" value="Homodimeric domain of signal transducing histidine kinase"/>
    <property type="match status" value="1"/>
</dbReference>
<dbReference type="EC" id="2.7.13.3" evidence="4"/>
<evidence type="ECO:0000256" key="14">
    <source>
        <dbReference type="PROSITE-ProRule" id="PRU00169"/>
    </source>
</evidence>
<keyword evidence="8" id="KW-0547">Nucleotide-binding</keyword>
<sequence length="1076" mass="121907">MKIKSKLLLGLSTLPILLIIMVGIGRFQIATYDRMNDTLQTNYEMSILTEKIHTEIKDEAIILRNLYINSDESVINQLIQNMEEDKQSIAENIKLLETKVYSEEQKQQVEALIETNNNFITYSENVIQLILDGNKQEALTLIDERSKDIHEDFFRIISTITSTFETDMYSTFEQVSNEFTRELIIETSILAVCILFIMFFLLRNVWTLSTRLNKVAANMRNIADGTQNFTSKVEVLSNDEIDEVAKSFNKMAEALVEQRERETNLIWTKTNITDITTSLTGAKSLESLSKKLLSMVVPLVQGSYGVMYIEEKNELTKTPQYKLKASYALKERKHLTNTFEPGEGLVGQAVLEKTPIILTNVPSDYITVKSGLGEAVPVCIYVLPIMFEDQVIAVLELASFQPFSENYQSFLEELIGELGIIVHSVRSRLELANLLEETQALMEEIQAQSEELQSQQDELKATNEELEEQTAALRKSEERLQLQQEELEQSNVELEEKSKSLEEQNKRFEQKNFELERAKADLEEKANQLSLTSQYKSEFLANMSHELRTPLNSMLILSKLLADNSNHALSAKQVEYAKTIYASGNDLLALINDILDLAKIESGKLHVNPSKVYLSDIMEFVRNSFTPIANERNLSFTIKINKGIPEYIYIDQLRLQQVLKNLLSNAFKFTHAGGVTFEIGQTTASSNQQEFTFAITDTGIGVPKDKQELIFGAFQQADGTTSRKYGGTGLGLSISREMVELLGGKITIDSEEQKGSTFTFIVGNYQEQSTSTSEVFRARKEVATASSDVKEAITVRKVEQGEQQLVYEEENTHIKRLLIVDDDNRHRNSLMELIGEMDFIIKAVSSGKEAIEQLKDNSFDYLILDLGLQDTTGFELLGKIAEMKSNEMKIIIYTGRDLSSKEEYYLNQYSHTIIIKDVHSPKRLLEELNSSLTNSENEQNKRFNDVTTNLQLGLDGKKILLIDDDIRNVYALSSILENYGIHVTFAENGREGLDILQENTAFDIILMDIMMPEMDGYEAITNIRANDQLKNIPIIALTAKAMKGDREKCLAVGASDYIVKPVNPDQLMALIKVWID</sequence>
<dbReference type="Gene3D" id="3.30.450.40">
    <property type="match status" value="1"/>
</dbReference>
<dbReference type="CDD" id="cd06225">
    <property type="entry name" value="HAMP"/>
    <property type="match status" value="1"/>
</dbReference>
<dbReference type="PROSITE" id="PS50110">
    <property type="entry name" value="RESPONSE_REGULATORY"/>
    <property type="match status" value="2"/>
</dbReference>
<evidence type="ECO:0000256" key="6">
    <source>
        <dbReference type="ARBA" id="ARBA00022553"/>
    </source>
</evidence>
<keyword evidence="9" id="KW-0418">Kinase</keyword>
<dbReference type="PROSITE" id="PS50885">
    <property type="entry name" value="HAMP"/>
    <property type="match status" value="1"/>
</dbReference>
<comment type="subcellular location">
    <subcellularLocation>
        <location evidence="2">Cell membrane</location>
        <topology evidence="2">Multi-pass membrane protein</topology>
    </subcellularLocation>
</comment>
<keyword evidence="7" id="KW-0808">Transferase</keyword>
<keyword evidence="20" id="KW-1185">Reference proteome</keyword>
<dbReference type="PANTHER" id="PTHR45339">
    <property type="entry name" value="HYBRID SIGNAL TRANSDUCTION HISTIDINE KINASE J"/>
    <property type="match status" value="1"/>
</dbReference>
<comment type="caution">
    <text evidence="19">The sequence shown here is derived from an EMBL/GenBank/DDBJ whole genome shotgun (WGS) entry which is preliminary data.</text>
</comment>
<dbReference type="Pfam" id="PF00072">
    <property type="entry name" value="Response_reg"/>
    <property type="match status" value="2"/>
</dbReference>
<dbReference type="InterPro" id="IPR029016">
    <property type="entry name" value="GAF-like_dom_sf"/>
</dbReference>
<dbReference type="Pfam" id="PF00672">
    <property type="entry name" value="HAMP"/>
    <property type="match status" value="1"/>
</dbReference>
<feature type="modified residue" description="4-aspartylphosphate" evidence="14">
    <location>
        <position position="865"/>
    </location>
</feature>
<evidence type="ECO:0000313" key="20">
    <source>
        <dbReference type="Proteomes" id="UP001209318"/>
    </source>
</evidence>
<feature type="domain" description="HAMP" evidence="18">
    <location>
        <begin position="206"/>
        <end position="260"/>
    </location>
</feature>
<keyword evidence="5" id="KW-1003">Cell membrane</keyword>
<dbReference type="Proteomes" id="UP001209318">
    <property type="component" value="Unassembled WGS sequence"/>
</dbReference>
<dbReference type="InterPro" id="IPR004358">
    <property type="entry name" value="Sig_transdc_His_kin-like_C"/>
</dbReference>
<feature type="region of interest" description="Disordered" evidence="15">
    <location>
        <begin position="452"/>
        <end position="472"/>
    </location>
</feature>
<dbReference type="FunFam" id="3.30.565.10:FF:000010">
    <property type="entry name" value="Sensor histidine kinase RcsC"/>
    <property type="match status" value="1"/>
</dbReference>
<evidence type="ECO:0000256" key="9">
    <source>
        <dbReference type="ARBA" id="ARBA00022777"/>
    </source>
</evidence>
<dbReference type="SMART" id="SM00387">
    <property type="entry name" value="HATPase_c"/>
    <property type="match status" value="1"/>
</dbReference>
<dbReference type="GO" id="GO:0005524">
    <property type="term" value="F:ATP binding"/>
    <property type="evidence" value="ECO:0007669"/>
    <property type="project" value="UniProtKB-KW"/>
</dbReference>
<comment type="similarity">
    <text evidence="3">In the N-terminal section; belongs to the phytochrome family.</text>
</comment>
<evidence type="ECO:0000313" key="19">
    <source>
        <dbReference type="EMBL" id="MCU9612545.1"/>
    </source>
</evidence>
<dbReference type="PANTHER" id="PTHR45339:SF1">
    <property type="entry name" value="HYBRID SIGNAL TRANSDUCTION HISTIDINE KINASE J"/>
    <property type="match status" value="1"/>
</dbReference>
<dbReference type="AlphaFoldDB" id="A0AAE3IQ60"/>
<organism evidence="19 20">
    <name type="scientific">Perspicuibacillus lycopersici</name>
    <dbReference type="NCBI Taxonomy" id="1325689"/>
    <lineage>
        <taxon>Bacteria</taxon>
        <taxon>Bacillati</taxon>
        <taxon>Bacillota</taxon>
        <taxon>Bacilli</taxon>
        <taxon>Bacillales</taxon>
        <taxon>Bacillaceae</taxon>
        <taxon>Perspicuibacillus</taxon>
    </lineage>
</organism>
<evidence type="ECO:0000256" key="12">
    <source>
        <dbReference type="ARBA" id="ARBA00023136"/>
    </source>
</evidence>
<dbReference type="InterPro" id="IPR003018">
    <property type="entry name" value="GAF"/>
</dbReference>
<protein>
    <recommendedName>
        <fullName evidence="13">Circadian input-output histidine kinase CikA</fullName>
        <ecNumber evidence="4">2.7.13.3</ecNumber>
    </recommendedName>
</protein>
<reference evidence="19" key="1">
    <citation type="submission" date="2022-10" db="EMBL/GenBank/DDBJ databases">
        <title>Description of Fervidibacillus gen. nov. in the family Fervidibacillaceae fam. nov. with two species, Fervidibacillus albus sp. nov., and Fervidibacillus halotolerans sp. nov., isolated from tidal flat sediments.</title>
        <authorList>
            <person name="Kwon K.K."/>
            <person name="Yang S.-H."/>
        </authorList>
    </citation>
    <scope>NUCLEOTIDE SEQUENCE</scope>
    <source>
        <strain evidence="19">JCM 19140</strain>
    </source>
</reference>
<evidence type="ECO:0000256" key="13">
    <source>
        <dbReference type="ARBA" id="ARBA00074306"/>
    </source>
</evidence>
<dbReference type="SUPFAM" id="SSF158472">
    <property type="entry name" value="HAMP domain-like"/>
    <property type="match status" value="1"/>
</dbReference>
<dbReference type="Pfam" id="PF12729">
    <property type="entry name" value="4HB_MCP_1"/>
    <property type="match status" value="1"/>
</dbReference>
<feature type="modified residue" description="4-aspartylphosphate" evidence="14">
    <location>
        <position position="1008"/>
    </location>
</feature>
<dbReference type="Gene3D" id="1.10.287.130">
    <property type="match status" value="1"/>
</dbReference>
<evidence type="ECO:0000256" key="8">
    <source>
        <dbReference type="ARBA" id="ARBA00022741"/>
    </source>
</evidence>
<dbReference type="Pfam" id="PF00512">
    <property type="entry name" value="HisKA"/>
    <property type="match status" value="1"/>
</dbReference>
<evidence type="ECO:0000256" key="3">
    <source>
        <dbReference type="ARBA" id="ARBA00006402"/>
    </source>
</evidence>
<dbReference type="CDD" id="cd00156">
    <property type="entry name" value="REC"/>
    <property type="match status" value="1"/>
</dbReference>
<evidence type="ECO:0000259" key="18">
    <source>
        <dbReference type="PROSITE" id="PS50885"/>
    </source>
</evidence>
<dbReference type="InterPro" id="IPR036097">
    <property type="entry name" value="HisK_dim/P_sf"/>
</dbReference>
<dbReference type="SUPFAM" id="SSF55781">
    <property type="entry name" value="GAF domain-like"/>
    <property type="match status" value="1"/>
</dbReference>
<dbReference type="CDD" id="cd16922">
    <property type="entry name" value="HATPase_EvgS-ArcB-TorS-like"/>
    <property type="match status" value="1"/>
</dbReference>
<gene>
    <name evidence="19" type="ORF">OEV98_03075</name>
</gene>
<dbReference type="SMART" id="SM00065">
    <property type="entry name" value="GAF"/>
    <property type="match status" value="1"/>
</dbReference>
<dbReference type="CDD" id="cd17546">
    <property type="entry name" value="REC_hyHK_CKI1_RcsC-like"/>
    <property type="match status" value="1"/>
</dbReference>
<dbReference type="GO" id="GO:0005886">
    <property type="term" value="C:plasma membrane"/>
    <property type="evidence" value="ECO:0007669"/>
    <property type="project" value="UniProtKB-SubCell"/>
</dbReference>
<accession>A0AAE3IQ60</accession>
<dbReference type="InterPro" id="IPR003594">
    <property type="entry name" value="HATPase_dom"/>
</dbReference>